<organism evidence="2 3">
    <name type="scientific">Candidatus Woesebacteria bacterium RIFCSPLOWO2_01_FULL_39_25</name>
    <dbReference type="NCBI Taxonomy" id="1802521"/>
    <lineage>
        <taxon>Bacteria</taxon>
        <taxon>Candidatus Woeseibacteriota</taxon>
    </lineage>
</organism>
<dbReference type="Gene3D" id="2.60.40.10">
    <property type="entry name" value="Immunoglobulins"/>
    <property type="match status" value="1"/>
</dbReference>
<feature type="transmembrane region" description="Helical" evidence="1">
    <location>
        <begin position="7"/>
        <end position="26"/>
    </location>
</feature>
<sequence>MKKDLKILIATLIFSVVLIVGFAALFGGKEEEEVIVAGQKVEGIEVNPGFFDLGDVPINGGLVTKEYEIKNSTSNTLRLKKITTSCMCTKASFEIGETKTKFFGMEGHGDKNPPVNIEISGGQTGKVVVQFDPAAHGPQGTGLFDRSIFLTFSDPAGVKELKFNGTVVK</sequence>
<reference evidence="2 3" key="1">
    <citation type="journal article" date="2016" name="Nat. Commun.">
        <title>Thousands of microbial genomes shed light on interconnected biogeochemical processes in an aquifer system.</title>
        <authorList>
            <person name="Anantharaman K."/>
            <person name="Brown C.T."/>
            <person name="Hug L.A."/>
            <person name="Sharon I."/>
            <person name="Castelle C.J."/>
            <person name="Probst A.J."/>
            <person name="Thomas B.C."/>
            <person name="Singh A."/>
            <person name="Wilkins M.J."/>
            <person name="Karaoz U."/>
            <person name="Brodie E.L."/>
            <person name="Williams K.H."/>
            <person name="Hubbard S.S."/>
            <person name="Banfield J.F."/>
        </authorList>
    </citation>
    <scope>NUCLEOTIDE SEQUENCE [LARGE SCALE GENOMIC DNA]</scope>
</reference>
<accession>A0A1F8BI67</accession>
<keyword evidence="1" id="KW-1133">Transmembrane helix</keyword>
<name>A0A1F8BI67_9BACT</name>
<evidence type="ECO:0008006" key="4">
    <source>
        <dbReference type="Google" id="ProtNLM"/>
    </source>
</evidence>
<dbReference type="Pfam" id="PF07610">
    <property type="entry name" value="DUF1573"/>
    <property type="match status" value="1"/>
</dbReference>
<dbReference type="STRING" id="1802521.A2893_02000"/>
<protein>
    <recommendedName>
        <fullName evidence="4">DUF1573 domain-containing protein</fullName>
    </recommendedName>
</protein>
<keyword evidence="1" id="KW-0812">Transmembrane</keyword>
<dbReference type="EMBL" id="MGHH01000015">
    <property type="protein sequence ID" value="OGM63733.1"/>
    <property type="molecule type" value="Genomic_DNA"/>
</dbReference>
<dbReference type="PANTHER" id="PTHR37833">
    <property type="entry name" value="LIPOPROTEIN-RELATED"/>
    <property type="match status" value="1"/>
</dbReference>
<comment type="caution">
    <text evidence="2">The sequence shown here is derived from an EMBL/GenBank/DDBJ whole genome shotgun (WGS) entry which is preliminary data.</text>
</comment>
<dbReference type="InterPro" id="IPR013783">
    <property type="entry name" value="Ig-like_fold"/>
</dbReference>
<evidence type="ECO:0000256" key="1">
    <source>
        <dbReference type="SAM" id="Phobius"/>
    </source>
</evidence>
<gene>
    <name evidence="2" type="ORF">A2893_02000</name>
</gene>
<evidence type="ECO:0000313" key="3">
    <source>
        <dbReference type="Proteomes" id="UP000176725"/>
    </source>
</evidence>
<dbReference type="PANTHER" id="PTHR37833:SF1">
    <property type="entry name" value="SIGNAL PEPTIDE PROTEIN"/>
    <property type="match status" value="1"/>
</dbReference>
<dbReference type="Proteomes" id="UP000176725">
    <property type="component" value="Unassembled WGS sequence"/>
</dbReference>
<dbReference type="AlphaFoldDB" id="A0A1F8BI67"/>
<evidence type="ECO:0000313" key="2">
    <source>
        <dbReference type="EMBL" id="OGM63733.1"/>
    </source>
</evidence>
<proteinExistence type="predicted"/>
<dbReference type="InterPro" id="IPR011467">
    <property type="entry name" value="DUF1573"/>
</dbReference>
<keyword evidence="1" id="KW-0472">Membrane</keyword>